<dbReference type="RefSeq" id="WP_096603111.1">
    <property type="nucleotide sequence ID" value="NZ_OBEN01000011.1"/>
</dbReference>
<gene>
    <name evidence="1" type="ORF">SAMN06265353_1568</name>
</gene>
<dbReference type="InterPro" id="IPR036520">
    <property type="entry name" value="UPF0759_sf"/>
</dbReference>
<dbReference type="PANTHER" id="PTHR30348:SF13">
    <property type="entry name" value="UPF0759 PROTEIN YUNF"/>
    <property type="match status" value="1"/>
</dbReference>
<evidence type="ECO:0000313" key="1">
    <source>
        <dbReference type="EMBL" id="SNZ16372.1"/>
    </source>
</evidence>
<dbReference type="PANTHER" id="PTHR30348">
    <property type="entry name" value="UNCHARACTERIZED PROTEIN YECE"/>
    <property type="match status" value="1"/>
</dbReference>
<dbReference type="Pfam" id="PF01904">
    <property type="entry name" value="DUF72"/>
    <property type="match status" value="1"/>
</dbReference>
<dbReference type="AlphaFoldDB" id="A0A285P3Q5"/>
<proteinExistence type="predicted"/>
<dbReference type="EMBL" id="OBEN01000011">
    <property type="protein sequence ID" value="SNZ16372.1"/>
    <property type="molecule type" value="Genomic_DNA"/>
</dbReference>
<evidence type="ECO:0000313" key="2">
    <source>
        <dbReference type="Proteomes" id="UP000218627"/>
    </source>
</evidence>
<reference evidence="2" key="1">
    <citation type="submission" date="2017-09" db="EMBL/GenBank/DDBJ databases">
        <authorList>
            <person name="Varghese N."/>
            <person name="Submissions S."/>
        </authorList>
    </citation>
    <scope>NUCLEOTIDE SEQUENCE [LARGE SCALE GENOMIC DNA]</scope>
    <source>
        <strain evidence="2">DSM 2913</strain>
    </source>
</reference>
<dbReference type="Proteomes" id="UP000218627">
    <property type="component" value="Unassembled WGS sequence"/>
</dbReference>
<keyword evidence="2" id="KW-1185">Reference proteome</keyword>
<dbReference type="Gene3D" id="3.20.20.410">
    <property type="entry name" value="Protein of unknown function UPF0759"/>
    <property type="match status" value="1"/>
</dbReference>
<dbReference type="OrthoDB" id="9780310at2"/>
<dbReference type="SUPFAM" id="SSF117396">
    <property type="entry name" value="TM1631-like"/>
    <property type="match status" value="1"/>
</dbReference>
<sequence>MKVYVGCSGFSYEEWRGVFYPPTLKKEEFIVYYSKFFHVVELNFSFYSFPSRGTIKSLILRTKELKFSVKAHRTFTHTRNYTSQDAKKFLYSIEPLLEEDRFIAILFQFPESFHRREESLEYLIKLSKDFRGVQKVIEVRSKSFRSADFYSFLEEQGFSLVNTDAPKDSKFLVGPWVSAGDINYVRLHGRDPLKPYDYLYSLEELKKIKSKIKKLGDKPTYVFFNNTAKGQAVYNALQMKMLFGLQVSIPKKMEDFYRDREWE</sequence>
<dbReference type="InterPro" id="IPR002763">
    <property type="entry name" value="DUF72"/>
</dbReference>
<protein>
    <submittedName>
        <fullName evidence="1">Uncharacterized conserved protein YecE, DUF72 family</fullName>
    </submittedName>
</protein>
<organism evidence="1 2">
    <name type="scientific">Hydrogenobacter hydrogenophilus</name>
    <dbReference type="NCBI Taxonomy" id="35835"/>
    <lineage>
        <taxon>Bacteria</taxon>
        <taxon>Pseudomonadati</taxon>
        <taxon>Aquificota</taxon>
        <taxon>Aquificia</taxon>
        <taxon>Aquificales</taxon>
        <taxon>Aquificaceae</taxon>
        <taxon>Hydrogenobacter</taxon>
    </lineage>
</organism>
<accession>A0A285P3Q5</accession>
<name>A0A285P3Q5_9AQUI</name>